<evidence type="ECO:0000313" key="3">
    <source>
        <dbReference type="Proteomes" id="UP000326565"/>
    </source>
</evidence>
<protein>
    <submittedName>
        <fullName evidence="2">Uncharacterized protein</fullName>
    </submittedName>
</protein>
<gene>
    <name evidence="2" type="ORF">BDV29DRAFT_175028</name>
</gene>
<dbReference type="EMBL" id="ML732222">
    <property type="protein sequence ID" value="KAB8073730.1"/>
    <property type="molecule type" value="Genomic_DNA"/>
</dbReference>
<reference evidence="2 3" key="1">
    <citation type="submission" date="2019-04" db="EMBL/GenBank/DDBJ databases">
        <title>Friends and foes A comparative genomics study of 23 Aspergillus species from section Flavi.</title>
        <authorList>
            <consortium name="DOE Joint Genome Institute"/>
            <person name="Kjaerbolling I."/>
            <person name="Vesth T."/>
            <person name="Frisvad J.C."/>
            <person name="Nybo J.L."/>
            <person name="Theobald S."/>
            <person name="Kildgaard S."/>
            <person name="Isbrandt T."/>
            <person name="Kuo A."/>
            <person name="Sato A."/>
            <person name="Lyhne E.K."/>
            <person name="Kogle M.E."/>
            <person name="Wiebenga A."/>
            <person name="Kun R.S."/>
            <person name="Lubbers R.J."/>
            <person name="Makela M.R."/>
            <person name="Barry K."/>
            <person name="Chovatia M."/>
            <person name="Clum A."/>
            <person name="Daum C."/>
            <person name="Haridas S."/>
            <person name="He G."/>
            <person name="LaButti K."/>
            <person name="Lipzen A."/>
            <person name="Mondo S."/>
            <person name="Riley R."/>
            <person name="Salamov A."/>
            <person name="Simmons B.A."/>
            <person name="Magnuson J.K."/>
            <person name="Henrissat B."/>
            <person name="Mortensen U.H."/>
            <person name="Larsen T.O."/>
            <person name="Devries R.P."/>
            <person name="Grigoriev I.V."/>
            <person name="Machida M."/>
            <person name="Baker S.E."/>
            <person name="Andersen M.R."/>
        </authorList>
    </citation>
    <scope>NUCLEOTIDE SEQUENCE [LARGE SCALE GENOMIC DNA]</scope>
    <source>
        <strain evidence="2 3">CBS 151.66</strain>
    </source>
</reference>
<keyword evidence="1" id="KW-0812">Transmembrane</keyword>
<dbReference type="AlphaFoldDB" id="A0A5N5X359"/>
<proteinExistence type="predicted"/>
<name>A0A5N5X359_9EURO</name>
<organism evidence="2 3">
    <name type="scientific">Aspergillus leporis</name>
    <dbReference type="NCBI Taxonomy" id="41062"/>
    <lineage>
        <taxon>Eukaryota</taxon>
        <taxon>Fungi</taxon>
        <taxon>Dikarya</taxon>
        <taxon>Ascomycota</taxon>
        <taxon>Pezizomycotina</taxon>
        <taxon>Eurotiomycetes</taxon>
        <taxon>Eurotiomycetidae</taxon>
        <taxon>Eurotiales</taxon>
        <taxon>Aspergillaceae</taxon>
        <taxon>Aspergillus</taxon>
        <taxon>Aspergillus subgen. Circumdati</taxon>
    </lineage>
</organism>
<keyword evidence="1" id="KW-0472">Membrane</keyword>
<evidence type="ECO:0000256" key="1">
    <source>
        <dbReference type="SAM" id="Phobius"/>
    </source>
</evidence>
<evidence type="ECO:0000313" key="2">
    <source>
        <dbReference type="EMBL" id="KAB8073730.1"/>
    </source>
</evidence>
<feature type="transmembrane region" description="Helical" evidence="1">
    <location>
        <begin position="80"/>
        <end position="105"/>
    </location>
</feature>
<accession>A0A5N5X359</accession>
<sequence>MYRSAIGSHHCKGHLPYRNGVEGAMIQVRSSFFHIDIRLPFSGFIFAFISLAYGILRVQFFTDSNFVSPRDNEVKTAMKIVFLHLITYAWKYISHLLYVICYLVFSSEGSLVRDCVQPS</sequence>
<keyword evidence="3" id="KW-1185">Reference proteome</keyword>
<dbReference type="Proteomes" id="UP000326565">
    <property type="component" value="Unassembled WGS sequence"/>
</dbReference>
<keyword evidence="1" id="KW-1133">Transmembrane helix</keyword>
<feature type="transmembrane region" description="Helical" evidence="1">
    <location>
        <begin position="39"/>
        <end position="60"/>
    </location>
</feature>